<dbReference type="SUPFAM" id="SSF56672">
    <property type="entry name" value="DNA/RNA polymerases"/>
    <property type="match status" value="1"/>
</dbReference>
<dbReference type="PANTHER" id="PTHR19446">
    <property type="entry name" value="REVERSE TRANSCRIPTASES"/>
    <property type="match status" value="1"/>
</dbReference>
<dbReference type="PROSITE" id="PS50878">
    <property type="entry name" value="RT_POL"/>
    <property type="match status" value="1"/>
</dbReference>
<evidence type="ECO:0000313" key="4">
    <source>
        <dbReference type="Proteomes" id="UP000324629"/>
    </source>
</evidence>
<dbReference type="AlphaFoldDB" id="A0A5J4N6V5"/>
<dbReference type="InterPro" id="IPR000477">
    <property type="entry name" value="RT_dom"/>
</dbReference>
<comment type="caution">
    <text evidence="3">The sequence shown here is derived from an EMBL/GenBank/DDBJ whole genome shotgun (WGS) entry which is preliminary data.</text>
</comment>
<keyword evidence="4" id="KW-1185">Reference proteome</keyword>
<feature type="domain" description="Reverse transcriptase" evidence="2">
    <location>
        <begin position="430"/>
        <end position="685"/>
    </location>
</feature>
<dbReference type="Proteomes" id="UP000324629">
    <property type="component" value="Unassembled WGS sequence"/>
</dbReference>
<organism evidence="3 4">
    <name type="scientific">Paragonimus westermani</name>
    <dbReference type="NCBI Taxonomy" id="34504"/>
    <lineage>
        <taxon>Eukaryota</taxon>
        <taxon>Metazoa</taxon>
        <taxon>Spiralia</taxon>
        <taxon>Lophotrochozoa</taxon>
        <taxon>Platyhelminthes</taxon>
        <taxon>Trematoda</taxon>
        <taxon>Digenea</taxon>
        <taxon>Plagiorchiida</taxon>
        <taxon>Troglotremata</taxon>
        <taxon>Troglotrematidae</taxon>
        <taxon>Paragonimus</taxon>
    </lineage>
</organism>
<dbReference type="InterPro" id="IPR043128">
    <property type="entry name" value="Rev_trsase/Diguanyl_cyclase"/>
</dbReference>
<feature type="region of interest" description="Disordered" evidence="1">
    <location>
        <begin position="81"/>
        <end position="100"/>
    </location>
</feature>
<dbReference type="EMBL" id="QNGE01006847">
    <property type="protein sequence ID" value="KAA3671265.1"/>
    <property type="molecule type" value="Genomic_DNA"/>
</dbReference>
<dbReference type="Pfam" id="PF00078">
    <property type="entry name" value="RVT_1"/>
    <property type="match status" value="1"/>
</dbReference>
<gene>
    <name evidence="3" type="ORF">DEA37_0011694</name>
</gene>
<evidence type="ECO:0000259" key="2">
    <source>
        <dbReference type="PROSITE" id="PS50878"/>
    </source>
</evidence>
<accession>A0A5J4N6V5</accession>
<evidence type="ECO:0000256" key="1">
    <source>
        <dbReference type="SAM" id="MobiDB-lite"/>
    </source>
</evidence>
<protein>
    <recommendedName>
        <fullName evidence="2">Reverse transcriptase domain-containing protein</fullName>
    </recommendedName>
</protein>
<dbReference type="InterPro" id="IPR043502">
    <property type="entry name" value="DNA/RNA_pol_sf"/>
</dbReference>
<evidence type="ECO:0000313" key="3">
    <source>
        <dbReference type="EMBL" id="KAA3671265.1"/>
    </source>
</evidence>
<name>A0A5J4N6V5_9TREM</name>
<reference evidence="3 4" key="1">
    <citation type="journal article" date="2019" name="Gigascience">
        <title>Whole-genome sequence of the oriental lung fluke Paragonimus westermani.</title>
        <authorList>
            <person name="Oey H."/>
            <person name="Zakrzewski M."/>
            <person name="Narain K."/>
            <person name="Devi K.R."/>
            <person name="Agatsuma T."/>
            <person name="Nawaratna S."/>
            <person name="Gobert G.N."/>
            <person name="Jones M.K."/>
            <person name="Ragan M.A."/>
            <person name="McManus D.P."/>
            <person name="Krause L."/>
        </authorList>
    </citation>
    <scope>NUCLEOTIDE SEQUENCE [LARGE SCALE GENOMIC DNA]</scope>
    <source>
        <strain evidence="3 4">IND2009</strain>
    </source>
</reference>
<dbReference type="CDD" id="cd01650">
    <property type="entry name" value="RT_nLTR_like"/>
    <property type="match status" value="1"/>
</dbReference>
<sequence length="720" mass="79806">MGLRNRDLRKKFILKPAENLSVALTKERDCEICEQLDEKRAADDLICLAYCQHYLTPEPLPRRNQPAVPVGGKCRSCKRSGRRAQHCGHNPPTDSRSPKGQPNRCFLPCYLFLRLRTDRLTMDWDRDVGSRDIRYSTVLATTGVPEFTSLSKFALCSSGITVSRLGMPRPWPTILLCMKAKFVSSGRSTAALLQELRRVETRGVRVPLRSLVLAQPDLCENVDSGSMNETNREVWVGDMLSSILTDLRSAVGSCLGKAELEKLVLGLLEGSVSLSQLPERLACHAVEIFPRVTVRERRERTRQKRGKMVSGKLRRRLAYAALQKLYAKRRRDAAKVVIEGTWDELSCGGQELPVGTLEYWKSVLSREGQSDSRRPLSGESLAALVEPITIDETRWALRAMRNDTAPGLDGLTTLDIKSYPIGVFTGYLNLLYLSASPPAHLLEARIKLLPKCVKPMKPSDFRPIAIASVIVRCLHKVIARRWSSRLKLATLQVAFLQRDGCLEASSVLHGVLRDAIQRTRGLAAVFLDVSKAFDSVSHETILRNAESYGAPPHLLKYLGNTYQVSRALIGTDFVTCKRGVRQGDPLSPLLFIMAMDEVLRGALPELGYSIGSCVVDAIAYADDLVLFAENPARLQEKLLVAQQLLARAGMTINTQKSISLHLAASAKAKQLVLVPSGFQLNGVTLPVMGPTHRVRYLGLDFTWKGKVSDGSVQFVTEALD</sequence>
<feature type="non-terminal residue" evidence="3">
    <location>
        <position position="720"/>
    </location>
</feature>
<proteinExistence type="predicted"/>
<dbReference type="Gene3D" id="3.30.70.270">
    <property type="match status" value="1"/>
</dbReference>